<feature type="transmembrane region" description="Helical" evidence="6">
    <location>
        <begin position="36"/>
        <end position="56"/>
    </location>
</feature>
<evidence type="ECO:0000256" key="1">
    <source>
        <dbReference type="ARBA" id="ARBA00004141"/>
    </source>
</evidence>
<evidence type="ECO:0000313" key="8">
    <source>
        <dbReference type="EMBL" id="SEC42638.1"/>
    </source>
</evidence>
<feature type="transmembrane region" description="Helical" evidence="6">
    <location>
        <begin position="9"/>
        <end position="30"/>
    </location>
</feature>
<dbReference type="AlphaFoldDB" id="A0A1H4SEX7"/>
<sequence>MVRSTASRFALVGVVNTAIDVGLFAVLTAAGAGVVAANLASTSAGMAFSFVANRAFSFRSTASLRSTLVPFLAVTLVCLWVIHPLVILAVGHLLGGLGVADTPAALAGKVAAVGVGLLWNYGWYDRVVFADRSTAGTTDEATDEESVR</sequence>
<dbReference type="Proteomes" id="UP000198742">
    <property type="component" value="Unassembled WGS sequence"/>
</dbReference>
<comment type="similarity">
    <text evidence="2">Belongs to the GtrA family.</text>
</comment>
<accession>A0A1H4SEX7</accession>
<name>A0A1H4SEX7_9ACTN</name>
<keyword evidence="9" id="KW-1185">Reference proteome</keyword>
<evidence type="ECO:0000259" key="7">
    <source>
        <dbReference type="Pfam" id="PF04138"/>
    </source>
</evidence>
<dbReference type="InterPro" id="IPR007267">
    <property type="entry name" value="GtrA_DPMS_TM"/>
</dbReference>
<feature type="transmembrane region" description="Helical" evidence="6">
    <location>
        <begin position="68"/>
        <end position="94"/>
    </location>
</feature>
<evidence type="ECO:0000256" key="2">
    <source>
        <dbReference type="ARBA" id="ARBA00009399"/>
    </source>
</evidence>
<feature type="transmembrane region" description="Helical" evidence="6">
    <location>
        <begin position="106"/>
        <end position="124"/>
    </location>
</feature>
<evidence type="ECO:0000256" key="6">
    <source>
        <dbReference type="SAM" id="Phobius"/>
    </source>
</evidence>
<dbReference type="GO" id="GO:0005886">
    <property type="term" value="C:plasma membrane"/>
    <property type="evidence" value="ECO:0007669"/>
    <property type="project" value="TreeGrafter"/>
</dbReference>
<dbReference type="OrthoDB" id="3192123at2"/>
<dbReference type="STRING" id="402596.SAMN04489844_2273"/>
<feature type="domain" description="GtrA/DPMS transmembrane" evidence="7">
    <location>
        <begin position="8"/>
        <end position="129"/>
    </location>
</feature>
<dbReference type="GO" id="GO:0000271">
    <property type="term" value="P:polysaccharide biosynthetic process"/>
    <property type="evidence" value="ECO:0007669"/>
    <property type="project" value="InterPro"/>
</dbReference>
<dbReference type="PANTHER" id="PTHR38459">
    <property type="entry name" value="PROPHAGE BACTOPRENOL-LINKED GLUCOSE TRANSLOCASE HOMOLOG"/>
    <property type="match status" value="1"/>
</dbReference>
<evidence type="ECO:0000313" key="9">
    <source>
        <dbReference type="Proteomes" id="UP000198742"/>
    </source>
</evidence>
<comment type="subcellular location">
    <subcellularLocation>
        <location evidence="1">Membrane</location>
        <topology evidence="1">Multi-pass membrane protein</topology>
    </subcellularLocation>
</comment>
<keyword evidence="3 6" id="KW-0812">Transmembrane</keyword>
<evidence type="ECO:0000256" key="3">
    <source>
        <dbReference type="ARBA" id="ARBA00022692"/>
    </source>
</evidence>
<proteinExistence type="inferred from homology"/>
<keyword evidence="5 6" id="KW-0472">Membrane</keyword>
<evidence type="ECO:0000256" key="5">
    <source>
        <dbReference type="ARBA" id="ARBA00023136"/>
    </source>
</evidence>
<gene>
    <name evidence="8" type="ORF">SAMN04489844_2273</name>
</gene>
<dbReference type="EMBL" id="FNRT01000002">
    <property type="protein sequence ID" value="SEC42638.1"/>
    <property type="molecule type" value="Genomic_DNA"/>
</dbReference>
<evidence type="ECO:0000256" key="4">
    <source>
        <dbReference type="ARBA" id="ARBA00022989"/>
    </source>
</evidence>
<dbReference type="InterPro" id="IPR051401">
    <property type="entry name" value="GtrA_CellWall_Glycosyl"/>
</dbReference>
<protein>
    <submittedName>
        <fullName evidence="8">Putative flippase GtrA (Transmembrane translocase of bactoprenol-linked glucose)</fullName>
    </submittedName>
</protein>
<dbReference type="PANTHER" id="PTHR38459:SF1">
    <property type="entry name" value="PROPHAGE BACTOPRENOL-LINKED GLUCOSE TRANSLOCASE HOMOLOG"/>
    <property type="match status" value="1"/>
</dbReference>
<keyword evidence="4 6" id="KW-1133">Transmembrane helix</keyword>
<reference evidence="9" key="1">
    <citation type="submission" date="2016-10" db="EMBL/GenBank/DDBJ databases">
        <authorList>
            <person name="Varghese N."/>
            <person name="Submissions S."/>
        </authorList>
    </citation>
    <scope>NUCLEOTIDE SEQUENCE [LARGE SCALE GENOMIC DNA]</scope>
    <source>
        <strain evidence="9">DSM 22017</strain>
    </source>
</reference>
<dbReference type="Pfam" id="PF04138">
    <property type="entry name" value="GtrA_DPMS_TM"/>
    <property type="match status" value="1"/>
</dbReference>
<organism evidence="8 9">
    <name type="scientific">Nocardioides exalbidus</name>
    <dbReference type="NCBI Taxonomy" id="402596"/>
    <lineage>
        <taxon>Bacteria</taxon>
        <taxon>Bacillati</taxon>
        <taxon>Actinomycetota</taxon>
        <taxon>Actinomycetes</taxon>
        <taxon>Propionibacteriales</taxon>
        <taxon>Nocardioidaceae</taxon>
        <taxon>Nocardioides</taxon>
    </lineage>
</organism>